<protein>
    <submittedName>
        <fullName evidence="1">Uncharacterized protein</fullName>
    </submittedName>
</protein>
<dbReference type="AlphaFoldDB" id="A0A0A9HA06"/>
<evidence type="ECO:0000313" key="1">
    <source>
        <dbReference type="EMBL" id="JAE31666.1"/>
    </source>
</evidence>
<dbReference type="EMBL" id="GBRH01166230">
    <property type="protein sequence ID" value="JAE31666.1"/>
    <property type="molecule type" value="Transcribed_RNA"/>
</dbReference>
<sequence>MNEGDTIVVYEKHQGKGPSLAVAM</sequence>
<reference evidence="1" key="2">
    <citation type="journal article" date="2015" name="Data Brief">
        <title>Shoot transcriptome of the giant reed, Arundo donax.</title>
        <authorList>
            <person name="Barrero R.A."/>
            <person name="Guerrero F.D."/>
            <person name="Moolhuijzen P."/>
            <person name="Goolsby J.A."/>
            <person name="Tidwell J."/>
            <person name="Bellgard S.E."/>
            <person name="Bellgard M.I."/>
        </authorList>
    </citation>
    <scope>NUCLEOTIDE SEQUENCE</scope>
    <source>
        <tissue evidence="1">Shoot tissue taken approximately 20 cm above the soil surface</tissue>
    </source>
</reference>
<name>A0A0A9HA06_ARUDO</name>
<proteinExistence type="predicted"/>
<accession>A0A0A9HA06</accession>
<organism evidence="1">
    <name type="scientific">Arundo donax</name>
    <name type="common">Giant reed</name>
    <name type="synonym">Donax arundinaceus</name>
    <dbReference type="NCBI Taxonomy" id="35708"/>
    <lineage>
        <taxon>Eukaryota</taxon>
        <taxon>Viridiplantae</taxon>
        <taxon>Streptophyta</taxon>
        <taxon>Embryophyta</taxon>
        <taxon>Tracheophyta</taxon>
        <taxon>Spermatophyta</taxon>
        <taxon>Magnoliopsida</taxon>
        <taxon>Liliopsida</taxon>
        <taxon>Poales</taxon>
        <taxon>Poaceae</taxon>
        <taxon>PACMAD clade</taxon>
        <taxon>Arundinoideae</taxon>
        <taxon>Arundineae</taxon>
        <taxon>Arundo</taxon>
    </lineage>
</organism>
<reference evidence="1" key="1">
    <citation type="submission" date="2014-09" db="EMBL/GenBank/DDBJ databases">
        <authorList>
            <person name="Magalhaes I.L.F."/>
            <person name="Oliveira U."/>
            <person name="Santos F.R."/>
            <person name="Vidigal T.H.D.A."/>
            <person name="Brescovit A.D."/>
            <person name="Santos A.J."/>
        </authorList>
    </citation>
    <scope>NUCLEOTIDE SEQUENCE</scope>
    <source>
        <tissue evidence="1">Shoot tissue taken approximately 20 cm above the soil surface</tissue>
    </source>
</reference>